<feature type="compositionally biased region" description="Polar residues" evidence="9">
    <location>
        <begin position="1332"/>
        <end position="1351"/>
    </location>
</feature>
<evidence type="ECO:0000256" key="8">
    <source>
        <dbReference type="PROSITE-ProRule" id="PRU00175"/>
    </source>
</evidence>
<keyword evidence="5" id="KW-0862">Zinc</keyword>
<dbReference type="SMART" id="SM00184">
    <property type="entry name" value="RING"/>
    <property type="match status" value="2"/>
</dbReference>
<dbReference type="SUPFAM" id="SSF57903">
    <property type="entry name" value="FYVE/PHD zinc finger"/>
    <property type="match status" value="1"/>
</dbReference>
<dbReference type="InterPro" id="IPR013083">
    <property type="entry name" value="Znf_RING/FYVE/PHD"/>
</dbReference>
<dbReference type="InterPro" id="IPR036514">
    <property type="entry name" value="SGNH_hydro_sf"/>
</dbReference>
<feature type="compositionally biased region" description="Polar residues" evidence="9">
    <location>
        <begin position="639"/>
        <end position="650"/>
    </location>
</feature>
<feature type="compositionally biased region" description="Basic and acidic residues" evidence="9">
    <location>
        <begin position="1254"/>
        <end position="1265"/>
    </location>
</feature>
<dbReference type="Gene3D" id="3.30.40.10">
    <property type="entry name" value="Zinc/RING finger domain, C3HC4 (zinc finger)"/>
    <property type="match status" value="2"/>
</dbReference>
<gene>
    <name evidence="14" type="primary">LOC104707382</name>
</gene>
<feature type="compositionally biased region" description="Basic and acidic residues" evidence="9">
    <location>
        <begin position="587"/>
        <end position="596"/>
    </location>
</feature>
<keyword evidence="6" id="KW-0442">Lipid degradation</keyword>
<evidence type="ECO:0000256" key="3">
    <source>
        <dbReference type="ARBA" id="ARBA00022771"/>
    </source>
</evidence>
<dbReference type="PANTHER" id="PTHR45648">
    <property type="entry name" value="GDSL LIPASE/ACYLHYDROLASE FAMILY PROTEIN (AFU_ORTHOLOGUE AFUA_4G14700)"/>
    <property type="match status" value="1"/>
</dbReference>
<dbReference type="PROSITE" id="PS50089">
    <property type="entry name" value="ZF_RING_2"/>
    <property type="match status" value="1"/>
</dbReference>
<dbReference type="InterPro" id="IPR001841">
    <property type="entry name" value="Znf_RING"/>
</dbReference>
<keyword evidence="13" id="KW-1185">Reference proteome</keyword>
<evidence type="ECO:0000256" key="1">
    <source>
        <dbReference type="ARBA" id="ARBA00008668"/>
    </source>
</evidence>
<dbReference type="InterPro" id="IPR001087">
    <property type="entry name" value="GDSL"/>
</dbReference>
<evidence type="ECO:0000313" key="14">
    <source>
        <dbReference type="RefSeq" id="XP_010422022.1"/>
    </source>
</evidence>
<evidence type="ECO:0000259" key="11">
    <source>
        <dbReference type="PROSITE" id="PS50016"/>
    </source>
</evidence>
<evidence type="ECO:0000313" key="13">
    <source>
        <dbReference type="Proteomes" id="UP000694864"/>
    </source>
</evidence>
<feature type="region of interest" description="Disordered" evidence="9">
    <location>
        <begin position="570"/>
        <end position="596"/>
    </location>
</feature>
<evidence type="ECO:0000259" key="12">
    <source>
        <dbReference type="PROSITE" id="PS50089"/>
    </source>
</evidence>
<feature type="region of interest" description="Disordered" evidence="9">
    <location>
        <begin position="635"/>
        <end position="659"/>
    </location>
</feature>
<keyword evidence="2" id="KW-0479">Metal-binding</keyword>
<feature type="domain" description="RING-type" evidence="12">
    <location>
        <begin position="408"/>
        <end position="447"/>
    </location>
</feature>
<dbReference type="InterPro" id="IPR017907">
    <property type="entry name" value="Znf_RING_CS"/>
</dbReference>
<feature type="region of interest" description="Disordered" evidence="9">
    <location>
        <begin position="998"/>
        <end position="1069"/>
    </location>
</feature>
<reference evidence="13" key="1">
    <citation type="journal article" date="2014" name="Nat. Commun.">
        <title>The emerging biofuel crop Camelina sativa retains a highly undifferentiated hexaploid genome structure.</title>
        <authorList>
            <person name="Kagale S."/>
            <person name="Koh C."/>
            <person name="Nixon J."/>
            <person name="Bollina V."/>
            <person name="Clarke W.E."/>
            <person name="Tuteja R."/>
            <person name="Spillane C."/>
            <person name="Robinson S.J."/>
            <person name="Links M.G."/>
            <person name="Clarke C."/>
            <person name="Higgins E.E."/>
            <person name="Huebert T."/>
            <person name="Sharpe A.G."/>
            <person name="Parkin I.A."/>
        </authorList>
    </citation>
    <scope>NUCLEOTIDE SEQUENCE [LARGE SCALE GENOMIC DNA]</scope>
    <source>
        <strain evidence="13">cv. DH55</strain>
    </source>
</reference>
<feature type="domain" description="PHD-type" evidence="11">
    <location>
        <begin position="504"/>
        <end position="566"/>
    </location>
</feature>
<feature type="compositionally biased region" description="Polar residues" evidence="9">
    <location>
        <begin position="782"/>
        <end position="791"/>
    </location>
</feature>
<feature type="compositionally biased region" description="Basic and acidic residues" evidence="9">
    <location>
        <begin position="753"/>
        <end position="767"/>
    </location>
</feature>
<evidence type="ECO:0000256" key="2">
    <source>
        <dbReference type="ARBA" id="ARBA00022723"/>
    </source>
</evidence>
<feature type="region of interest" description="Disordered" evidence="9">
    <location>
        <begin position="743"/>
        <end position="823"/>
    </location>
</feature>
<dbReference type="PROSITE" id="PS50016">
    <property type="entry name" value="ZF_PHD_2"/>
    <property type="match status" value="1"/>
</dbReference>
<keyword evidence="10" id="KW-0732">Signal</keyword>
<dbReference type="GeneID" id="104707382"/>
<evidence type="ECO:0000256" key="7">
    <source>
        <dbReference type="ARBA" id="ARBA00023098"/>
    </source>
</evidence>
<reference evidence="14" key="2">
    <citation type="submission" date="2025-08" db="UniProtKB">
        <authorList>
            <consortium name="RefSeq"/>
        </authorList>
    </citation>
    <scope>IDENTIFICATION</scope>
    <source>
        <tissue evidence="14">Leaf</tissue>
    </source>
</reference>
<keyword evidence="3 8" id="KW-0863">Zinc-finger</keyword>
<proteinExistence type="inferred from homology"/>
<evidence type="ECO:0000256" key="10">
    <source>
        <dbReference type="SAM" id="SignalP"/>
    </source>
</evidence>
<feature type="region of interest" description="Disordered" evidence="9">
    <location>
        <begin position="1332"/>
        <end position="1361"/>
    </location>
</feature>
<comment type="similarity">
    <text evidence="1">Belongs to the 'GDSL' lipolytic enzyme family.</text>
</comment>
<dbReference type="SUPFAM" id="SSF57850">
    <property type="entry name" value="RING/U-box"/>
    <property type="match status" value="1"/>
</dbReference>
<dbReference type="Proteomes" id="UP000694864">
    <property type="component" value="Chromosome 8"/>
</dbReference>
<sequence length="1577" mass="174298">MSIKLLVLVFSLLIIFTRPKLIADHHLSPSISPFYPSIPPFLPPSPSLRAKSPVVKPSLPFVPALFVFGDSSVDCGTNNFLGTLARADRLPYGRDFDTHQPTGRFCNGRIPVDFLADRLGLPFVPSYLGQTGTVEDMFQGVNYASAGAGIILSSGSELGQRVSFAMQVEQFVDTFQQMILSIGEEVSERLVSNSVFYISIGVNDYIHFYIRNISNVQNLYTPWNFNQFLASNMRQELKTLYNVKVRRIVVMGLPPIGCAPYYLWKYRSQNGECAEEVNSMIMESNFVMRYTVDKLNRELPGASIIYCDVFQSAMDILRNHQLYGFNETTDACCGLGRYKGWFPCISPEMACPDASGHLWWDQFHPTDAVNAILADNKMELDFDASNLVEDEAAEVGQNDMAGIEGERCGICMDIIIDRGVLDCCQHWFCFECIDNWSTIMNLCPLCQREFQLITCVPVYDSGEGSKVDEVSVSGDEDYCIEEETDAVASPSHYIDETHYIDENAVICLDGDLCKIRNTFSYIEGDSNLDTSIACDSCDIWYHAVCVGFDLEVASEDTWVCPRCLSNEKPLEPDISPMETQPDTSPTETRKSLDISERTNSGCSAEAIYSGNFSVTVADEGETALVVSIVKGDECHMESSDTNPSSVQATNDGDPDSSHLKILCGEENTEQVPVKLELKQSLPHDISSRLFSDSDQPCFAAPMENRTEPVEEKDSLLMNDQKNLSTSAISNSDVASVISLKRKHSDFSGDDGNSETKPEISESLNEPKLEEEEDLATVHQESRSPSNNTTVDIFSIVKGTGRRKNLMRSNPADKSSEGENAAGLRVKKIKRTPEDEKESMILVEKLRKEIREAVRNKSMDDITTNQFDPKLLAAFRAAVAGPKTDEAPRKNSALAVKAKKLMLQKGKVRENLTKKIYADLNGKRKSAWHRDCEVEFWKHRCIQTRKPEKIETLKSVLSLLKKKPAGVKTSFSSETPQASNPILSRLYLADTSVFPRNDNLKPLLAPKETGNSQNNAKPTEVSKTIPKISDAKGSSIKPGSKLNLGNRQSDGQPNLTSSNSKEMFENPDGLKKDKRKWALQVLARKKALAGNNSTEEKEGSPELKGSYPLLAQLPADMRPSLATSRHNKVPVAVRQTQLYRLTEHFLKKENLPSVRRSAATELAVADAINIEKAIADKSSSKVVYLNLCSQEILHHSESKVMDNSVEPNSSSPMAVNESELISGKDSDDPAVLQALRAAGLADSPPNSPTRSTEVLPEKGDSSLDKTREAVPYNVLDMNSVPDTDIFGDFEYELDEEDYIGATMATKASVSQPDESLTKVKVVFSTVQPEKCSNQSEVLGNEETTVNEKGTTNGEEDGKSFVPIEPLPEVEAEGEGEGEGEGEVGGVEILSVAECEELYGPGTEKLVEKPLIEGSGDNGVQAKVPDSECESNTHREIIASNFGKTSIQEKKVPKSIQKCNPSEKPSKEEKTSEKPSKEEKTSEKPSKEEKSKADAFSNSVTKKVEAYIKEHIRPLCKSGVINVEQYRWAVTKTTEKVMKYHSKAKSANFLIKEGDKIKKLSEQYVEAASSGAHHKDKCK</sequence>
<dbReference type="InterPro" id="IPR011011">
    <property type="entry name" value="Znf_FYVE_PHD"/>
</dbReference>
<dbReference type="InterPro" id="IPR001965">
    <property type="entry name" value="Znf_PHD"/>
</dbReference>
<dbReference type="Pfam" id="PF00628">
    <property type="entry name" value="PHD"/>
    <property type="match status" value="1"/>
</dbReference>
<evidence type="ECO:0000256" key="9">
    <source>
        <dbReference type="SAM" id="MobiDB-lite"/>
    </source>
</evidence>
<accession>A0ABM0T7G8</accession>
<evidence type="ECO:0000256" key="5">
    <source>
        <dbReference type="ARBA" id="ARBA00022833"/>
    </source>
</evidence>
<dbReference type="Pfam" id="PF13639">
    <property type="entry name" value="zf-RING_2"/>
    <property type="match status" value="1"/>
</dbReference>
<dbReference type="InterPro" id="IPR051058">
    <property type="entry name" value="GDSL_Est/Lipase"/>
</dbReference>
<feature type="compositionally biased region" description="Basic and acidic residues" evidence="9">
    <location>
        <begin position="1462"/>
        <end position="1491"/>
    </location>
</feature>
<evidence type="ECO:0000256" key="6">
    <source>
        <dbReference type="ARBA" id="ARBA00022963"/>
    </source>
</evidence>
<organism evidence="13 14">
    <name type="scientific">Camelina sativa</name>
    <name type="common">False flax</name>
    <name type="synonym">Myagrum sativum</name>
    <dbReference type="NCBI Taxonomy" id="90675"/>
    <lineage>
        <taxon>Eukaryota</taxon>
        <taxon>Viridiplantae</taxon>
        <taxon>Streptophyta</taxon>
        <taxon>Embryophyta</taxon>
        <taxon>Tracheophyta</taxon>
        <taxon>Spermatophyta</taxon>
        <taxon>Magnoliopsida</taxon>
        <taxon>eudicotyledons</taxon>
        <taxon>Gunneridae</taxon>
        <taxon>Pentapetalae</taxon>
        <taxon>rosids</taxon>
        <taxon>malvids</taxon>
        <taxon>Brassicales</taxon>
        <taxon>Brassicaceae</taxon>
        <taxon>Camelineae</taxon>
        <taxon>Camelina</taxon>
    </lineage>
</organism>
<feature type="region of interest" description="Disordered" evidence="9">
    <location>
        <begin position="1411"/>
        <end position="1494"/>
    </location>
</feature>
<feature type="compositionally biased region" description="Polar residues" evidence="9">
    <location>
        <begin position="1042"/>
        <end position="1060"/>
    </location>
</feature>
<dbReference type="PROSITE" id="PS00518">
    <property type="entry name" value="ZF_RING_1"/>
    <property type="match status" value="1"/>
</dbReference>
<evidence type="ECO:0000256" key="4">
    <source>
        <dbReference type="ARBA" id="ARBA00022801"/>
    </source>
</evidence>
<protein>
    <submittedName>
        <fullName evidence="14">Uncharacterized protein At4g10930-like isoform X1</fullName>
    </submittedName>
</protein>
<name>A0ABM0T7G8_CAMSA</name>
<feature type="compositionally biased region" description="Polar residues" evidence="9">
    <location>
        <begin position="577"/>
        <end position="586"/>
    </location>
</feature>
<feature type="region of interest" description="Disordered" evidence="9">
    <location>
        <begin position="1236"/>
        <end position="1265"/>
    </location>
</feature>
<dbReference type="PANTHER" id="PTHR45648:SF13">
    <property type="entry name" value="OS02G0290900 PROTEIN"/>
    <property type="match status" value="1"/>
</dbReference>
<dbReference type="Gene3D" id="3.40.50.1110">
    <property type="entry name" value="SGNH hydrolase"/>
    <property type="match status" value="1"/>
</dbReference>
<dbReference type="SMART" id="SM00249">
    <property type="entry name" value="PHD"/>
    <property type="match status" value="1"/>
</dbReference>
<feature type="signal peptide" evidence="10">
    <location>
        <begin position="1"/>
        <end position="19"/>
    </location>
</feature>
<dbReference type="RefSeq" id="XP_010422022.1">
    <property type="nucleotide sequence ID" value="XM_010423720.2"/>
</dbReference>
<keyword evidence="4" id="KW-0378">Hydrolase</keyword>
<keyword evidence="7" id="KW-0443">Lipid metabolism</keyword>
<feature type="chain" id="PRO_5045984504" evidence="10">
    <location>
        <begin position="20"/>
        <end position="1577"/>
    </location>
</feature>
<dbReference type="InterPro" id="IPR035669">
    <property type="entry name" value="SGNH_plant_lipase-like"/>
</dbReference>
<dbReference type="InterPro" id="IPR019787">
    <property type="entry name" value="Znf_PHD-finger"/>
</dbReference>
<dbReference type="CDD" id="cd01837">
    <property type="entry name" value="SGNH_plant_lipase_like"/>
    <property type="match status" value="1"/>
</dbReference>
<dbReference type="Pfam" id="PF00657">
    <property type="entry name" value="Lipase_GDSL"/>
    <property type="match status" value="1"/>
</dbReference>
<dbReference type="SUPFAM" id="SSF52266">
    <property type="entry name" value="SGNH hydrolase"/>
    <property type="match status" value="1"/>
</dbReference>